<accession>X1LNH9</accession>
<evidence type="ECO:0000256" key="1">
    <source>
        <dbReference type="SAM" id="Phobius"/>
    </source>
</evidence>
<keyword evidence="1" id="KW-1133">Transmembrane helix</keyword>
<comment type="caution">
    <text evidence="2">The sequence shown here is derived from an EMBL/GenBank/DDBJ whole genome shotgun (WGS) entry which is preliminary data.</text>
</comment>
<sequence>MTYDAVDRLPEGTPILFSTDFDPASMPELRPMMTAVLRHAFKKKLKVIMMGHWPTGIPLSTIILEEVAQEFKAEYGVDYINIGYRPGAGLVMIQMGREIRSVFDIDMQGNPLDSLPMMRQIHNYSDIGLIACFEAGAMGDIWVIYAWGRFGVNIIMGTTAVVTPDAYPYLAARQIEGLIGGMAGAAAYEKLVEHPDKAMIRMSSQAWAHILIIVFIIIGNIGYFMMRRAEKVKKRGT</sequence>
<protein>
    <submittedName>
        <fullName evidence="2">Uncharacterized protein</fullName>
    </submittedName>
</protein>
<feature type="non-terminal residue" evidence="2">
    <location>
        <position position="237"/>
    </location>
</feature>
<feature type="transmembrane region" description="Helical" evidence="1">
    <location>
        <begin position="206"/>
        <end position="226"/>
    </location>
</feature>
<dbReference type="EMBL" id="BARV01009772">
    <property type="protein sequence ID" value="GAI03940.1"/>
    <property type="molecule type" value="Genomic_DNA"/>
</dbReference>
<proteinExistence type="predicted"/>
<keyword evidence="1" id="KW-0472">Membrane</keyword>
<name>X1LNH9_9ZZZZ</name>
<dbReference type="AlphaFoldDB" id="X1LNH9"/>
<gene>
    <name evidence="2" type="ORF">S06H3_19148</name>
</gene>
<organism evidence="2">
    <name type="scientific">marine sediment metagenome</name>
    <dbReference type="NCBI Taxonomy" id="412755"/>
    <lineage>
        <taxon>unclassified sequences</taxon>
        <taxon>metagenomes</taxon>
        <taxon>ecological metagenomes</taxon>
    </lineage>
</organism>
<evidence type="ECO:0000313" key="2">
    <source>
        <dbReference type="EMBL" id="GAI03940.1"/>
    </source>
</evidence>
<reference evidence="2" key="1">
    <citation type="journal article" date="2014" name="Front. Microbiol.">
        <title>High frequency of phylogenetically diverse reductive dehalogenase-homologous genes in deep subseafloor sedimentary metagenomes.</title>
        <authorList>
            <person name="Kawai M."/>
            <person name="Futagami T."/>
            <person name="Toyoda A."/>
            <person name="Takaki Y."/>
            <person name="Nishi S."/>
            <person name="Hori S."/>
            <person name="Arai W."/>
            <person name="Tsubouchi T."/>
            <person name="Morono Y."/>
            <person name="Uchiyama I."/>
            <person name="Ito T."/>
            <person name="Fujiyama A."/>
            <person name="Inagaki F."/>
            <person name="Takami H."/>
        </authorList>
    </citation>
    <scope>NUCLEOTIDE SEQUENCE</scope>
    <source>
        <strain evidence="2">Expedition CK06-06</strain>
    </source>
</reference>
<keyword evidence="1" id="KW-0812">Transmembrane</keyword>